<dbReference type="PRINTS" id="PR00344">
    <property type="entry name" value="BCTRLSENSOR"/>
</dbReference>
<feature type="domain" description="Histidine kinase" evidence="6">
    <location>
        <begin position="341"/>
        <end position="563"/>
    </location>
</feature>
<dbReference type="EMBL" id="VLPK01000005">
    <property type="protein sequence ID" value="TSJ37275.1"/>
    <property type="molecule type" value="Genomic_DNA"/>
</dbReference>
<keyword evidence="5" id="KW-0472">Membrane</keyword>
<keyword evidence="5" id="KW-1133">Transmembrane helix</keyword>
<evidence type="ECO:0000256" key="1">
    <source>
        <dbReference type="ARBA" id="ARBA00000085"/>
    </source>
</evidence>
<dbReference type="SUPFAM" id="SSF55874">
    <property type="entry name" value="ATPase domain of HSP90 chaperone/DNA topoisomerase II/histidine kinase"/>
    <property type="match status" value="1"/>
</dbReference>
<keyword evidence="3 4" id="KW-0597">Phosphoprotein</keyword>
<reference evidence="8 9" key="1">
    <citation type="submission" date="2019-07" db="EMBL/GenBank/DDBJ databases">
        <authorList>
            <person name="Huq M.A."/>
        </authorList>
    </citation>
    <scope>NUCLEOTIDE SEQUENCE [LARGE SCALE GENOMIC DNA]</scope>
    <source>
        <strain evidence="8 9">MAH-19</strain>
    </source>
</reference>
<protein>
    <recommendedName>
        <fullName evidence="2">histidine kinase</fullName>
        <ecNumber evidence="2">2.7.13.3</ecNumber>
    </recommendedName>
</protein>
<dbReference type="Gene3D" id="3.30.565.10">
    <property type="entry name" value="Histidine kinase-like ATPase, C-terminal domain"/>
    <property type="match status" value="1"/>
</dbReference>
<dbReference type="Pfam" id="PF00512">
    <property type="entry name" value="HisKA"/>
    <property type="match status" value="1"/>
</dbReference>
<dbReference type="InterPro" id="IPR001789">
    <property type="entry name" value="Sig_transdc_resp-reg_receiver"/>
</dbReference>
<feature type="modified residue" description="4-aspartylphosphate" evidence="4">
    <location>
        <position position="637"/>
    </location>
</feature>
<comment type="catalytic activity">
    <reaction evidence="1">
        <text>ATP + protein L-histidine = ADP + protein N-phospho-L-histidine.</text>
        <dbReference type="EC" id="2.7.13.3"/>
    </reaction>
</comment>
<evidence type="ECO:0000256" key="4">
    <source>
        <dbReference type="PROSITE-ProRule" id="PRU00169"/>
    </source>
</evidence>
<dbReference type="SUPFAM" id="SSF47384">
    <property type="entry name" value="Homodimeric domain of signal transducing histidine kinase"/>
    <property type="match status" value="1"/>
</dbReference>
<dbReference type="AlphaFoldDB" id="A0A556MBU5"/>
<dbReference type="Gene3D" id="1.10.287.130">
    <property type="match status" value="1"/>
</dbReference>
<dbReference type="CDD" id="cd16922">
    <property type="entry name" value="HATPase_EvgS-ArcB-TorS-like"/>
    <property type="match status" value="1"/>
</dbReference>
<keyword evidence="9" id="KW-1185">Reference proteome</keyword>
<dbReference type="SMART" id="SM00388">
    <property type="entry name" value="HisKA"/>
    <property type="match status" value="1"/>
</dbReference>
<proteinExistence type="predicted"/>
<dbReference type="Proteomes" id="UP000318733">
    <property type="component" value="Unassembled WGS sequence"/>
</dbReference>
<dbReference type="InterPro" id="IPR036890">
    <property type="entry name" value="HATPase_C_sf"/>
</dbReference>
<dbReference type="CDD" id="cd17546">
    <property type="entry name" value="REC_hyHK_CKI1_RcsC-like"/>
    <property type="match status" value="1"/>
</dbReference>
<dbReference type="InterPro" id="IPR005467">
    <property type="entry name" value="His_kinase_dom"/>
</dbReference>
<gene>
    <name evidence="8" type="ORF">FO440_21160</name>
</gene>
<feature type="transmembrane region" description="Helical" evidence="5">
    <location>
        <begin position="294"/>
        <end position="312"/>
    </location>
</feature>
<evidence type="ECO:0000256" key="2">
    <source>
        <dbReference type="ARBA" id="ARBA00012438"/>
    </source>
</evidence>
<dbReference type="SMART" id="SM00387">
    <property type="entry name" value="HATPase_c"/>
    <property type="match status" value="1"/>
</dbReference>
<dbReference type="PANTHER" id="PTHR45339:SF3">
    <property type="entry name" value="HISTIDINE KINASE"/>
    <property type="match status" value="1"/>
</dbReference>
<sequence>MIAVARKIPILRYCLVIALFSLLFVGTEYLYLHYKKAQLLRSNIERVISSHQNSALIDSCIYKLYSADNNSRLYTITGNRVYLHKYSADIDNVLITINKVKFSDQDIPNSEKFLNLVLEKTVKTNKYIKLRRLTDSLIRSSKTISKSLDRLQKSKPVVVAQHITTFDTVKTPAPAKHKKSFIGRLFAAMAKKKEEKTKPVIVTKDTVIYSHEIAKSTIQSGKEVYNYYKKLSVANNKLQKGELQILELNNKLVDEIVTGLRNYKSIEQSYIDHSKTELRDNMADVFADFNNGSTINFILLTLLLIIVFYNLWKIFRNEQQIIDYSNSAEEYAQLKSNFLAGMSHEIRTPLNSVIGFSEQLSQESLSLSQKEQVLAIRNSSEMILDLVNEILDFSKYETGKMNFESSPFMLDQTIDEVFATVNIHALKKHILLERTGRIDENICCEGDKMRLKQVLMNLLGNAIKFTRQGKVTLNANIEMTLPDKIILLVSVTDTGIGIDKEDLPHVFDEFSQVAKAQNVTRHKGTGLGLAICKKIVELQGGSIEVASTPGVGSIFSFELPLKQLENNDCIIESSMSDDLIGDYVKDKFVLLVDDNKLNVLLARTILKKWGVKCDVAYDGSEAFELFKLKNYDMVLTDIQMPVMDGLQLITHIREFSDPVKSKIIIMALTANVMKEDRDIYLSTGANDIILKPFLEKDLVEKIAVAIQNNTTALRFIA</sequence>
<dbReference type="PROSITE" id="PS50109">
    <property type="entry name" value="HIS_KIN"/>
    <property type="match status" value="1"/>
</dbReference>
<dbReference type="InterPro" id="IPR003661">
    <property type="entry name" value="HisK_dim/P_dom"/>
</dbReference>
<dbReference type="EC" id="2.7.13.3" evidence="2"/>
<feature type="domain" description="Response regulatory" evidence="7">
    <location>
        <begin position="588"/>
        <end position="706"/>
    </location>
</feature>
<keyword evidence="5" id="KW-0812">Transmembrane</keyword>
<evidence type="ECO:0000259" key="6">
    <source>
        <dbReference type="PROSITE" id="PS50109"/>
    </source>
</evidence>
<dbReference type="Pfam" id="PF02518">
    <property type="entry name" value="HATPase_c"/>
    <property type="match status" value="1"/>
</dbReference>
<evidence type="ECO:0000256" key="3">
    <source>
        <dbReference type="ARBA" id="ARBA00022553"/>
    </source>
</evidence>
<accession>A0A556MBU5</accession>
<dbReference type="InterPro" id="IPR036097">
    <property type="entry name" value="HisK_dim/P_sf"/>
</dbReference>
<organism evidence="8 9">
    <name type="scientific">Mucilaginibacter corticis</name>
    <dbReference type="NCBI Taxonomy" id="2597670"/>
    <lineage>
        <taxon>Bacteria</taxon>
        <taxon>Pseudomonadati</taxon>
        <taxon>Bacteroidota</taxon>
        <taxon>Sphingobacteriia</taxon>
        <taxon>Sphingobacteriales</taxon>
        <taxon>Sphingobacteriaceae</taxon>
        <taxon>Mucilaginibacter</taxon>
    </lineage>
</organism>
<dbReference type="PANTHER" id="PTHR45339">
    <property type="entry name" value="HYBRID SIGNAL TRANSDUCTION HISTIDINE KINASE J"/>
    <property type="match status" value="1"/>
</dbReference>
<evidence type="ECO:0000313" key="9">
    <source>
        <dbReference type="Proteomes" id="UP000318733"/>
    </source>
</evidence>
<feature type="transmembrane region" description="Helical" evidence="5">
    <location>
        <begin position="12"/>
        <end position="32"/>
    </location>
</feature>
<comment type="caution">
    <text evidence="8">The sequence shown here is derived from an EMBL/GenBank/DDBJ whole genome shotgun (WGS) entry which is preliminary data.</text>
</comment>
<dbReference type="Pfam" id="PF00072">
    <property type="entry name" value="Response_reg"/>
    <property type="match status" value="1"/>
</dbReference>
<dbReference type="Gene3D" id="3.40.50.2300">
    <property type="match status" value="1"/>
</dbReference>
<dbReference type="CDD" id="cd00082">
    <property type="entry name" value="HisKA"/>
    <property type="match status" value="1"/>
</dbReference>
<dbReference type="InterPro" id="IPR004358">
    <property type="entry name" value="Sig_transdc_His_kin-like_C"/>
</dbReference>
<dbReference type="OrthoDB" id="9811889at2"/>
<dbReference type="FunFam" id="3.30.565.10:FF:000010">
    <property type="entry name" value="Sensor histidine kinase RcsC"/>
    <property type="match status" value="1"/>
</dbReference>
<dbReference type="SMART" id="SM00448">
    <property type="entry name" value="REC"/>
    <property type="match status" value="1"/>
</dbReference>
<dbReference type="SUPFAM" id="SSF52172">
    <property type="entry name" value="CheY-like"/>
    <property type="match status" value="1"/>
</dbReference>
<dbReference type="InterPro" id="IPR003594">
    <property type="entry name" value="HATPase_dom"/>
</dbReference>
<dbReference type="PROSITE" id="PS50110">
    <property type="entry name" value="RESPONSE_REGULATORY"/>
    <property type="match status" value="1"/>
</dbReference>
<evidence type="ECO:0000256" key="5">
    <source>
        <dbReference type="SAM" id="Phobius"/>
    </source>
</evidence>
<evidence type="ECO:0000313" key="8">
    <source>
        <dbReference type="EMBL" id="TSJ37275.1"/>
    </source>
</evidence>
<evidence type="ECO:0000259" key="7">
    <source>
        <dbReference type="PROSITE" id="PS50110"/>
    </source>
</evidence>
<name>A0A556MBU5_9SPHI</name>
<dbReference type="InterPro" id="IPR011006">
    <property type="entry name" value="CheY-like_superfamily"/>
</dbReference>
<dbReference type="GO" id="GO:0000155">
    <property type="term" value="F:phosphorelay sensor kinase activity"/>
    <property type="evidence" value="ECO:0007669"/>
    <property type="project" value="InterPro"/>
</dbReference>